<evidence type="ECO:0000313" key="5">
    <source>
        <dbReference type="EMBL" id="MEF3080154.1"/>
    </source>
</evidence>
<comment type="similarity">
    <text evidence="1">Belongs to the glycosyltransferase 2 family.</text>
</comment>
<keyword evidence="2 5" id="KW-0328">Glycosyltransferase</keyword>
<dbReference type="PANTHER" id="PTHR43630:SF1">
    <property type="entry name" value="POLY-BETA-1,6-N-ACETYL-D-GLUCOSAMINE SYNTHASE"/>
    <property type="match status" value="1"/>
</dbReference>
<proteinExistence type="inferred from homology"/>
<dbReference type="Pfam" id="PF00535">
    <property type="entry name" value="Glycos_transf_2"/>
    <property type="match status" value="1"/>
</dbReference>
<dbReference type="PANTHER" id="PTHR43630">
    <property type="entry name" value="POLY-BETA-1,6-N-ACETYL-D-GLUCOSAMINE SYNTHASE"/>
    <property type="match status" value="1"/>
</dbReference>
<sequence length="282" mass="32477">MNIYIIIPAHNEEAFISKTLESLAKQTLLPKKLVVVNDNSTDNTEAVVDGFSKMHPWISQVISKSSDQHLPGSKIINAFYKGFETLDDNYDVICKFDADLIFPDNYLETLANHYNKNPKLGMASGFCYIEKDNQWILENLTNKDHIRGALKAYRKTCFNQIGQLKPSMGWDTVDELLAKFHGWDILTDESLHVKHLKPTGQSYNKASKYLQGEAMYKMRYGFWITLISAIKLASKKGSFRLFRYYMAGYFKAKSSKTEFLVSKDEGKFIRDLRWKGIKSKLH</sequence>
<evidence type="ECO:0000313" key="6">
    <source>
        <dbReference type="Proteomes" id="UP001356704"/>
    </source>
</evidence>
<evidence type="ECO:0000256" key="1">
    <source>
        <dbReference type="ARBA" id="ARBA00006739"/>
    </source>
</evidence>
<dbReference type="InterPro" id="IPR001173">
    <property type="entry name" value="Glyco_trans_2-like"/>
</dbReference>
<gene>
    <name evidence="5" type="ORF">V1468_14160</name>
</gene>
<feature type="domain" description="Glycosyltransferase 2-like" evidence="4">
    <location>
        <begin position="5"/>
        <end position="136"/>
    </location>
</feature>
<accession>A0ABU7WAI6</accession>
<dbReference type="SUPFAM" id="SSF53448">
    <property type="entry name" value="Nucleotide-diphospho-sugar transferases"/>
    <property type="match status" value="1"/>
</dbReference>
<keyword evidence="6" id="KW-1185">Reference proteome</keyword>
<dbReference type="EMBL" id="JAZHOU010000006">
    <property type="protein sequence ID" value="MEF3080154.1"/>
    <property type="molecule type" value="Genomic_DNA"/>
</dbReference>
<dbReference type="Gene3D" id="3.90.550.10">
    <property type="entry name" value="Spore Coat Polysaccharide Biosynthesis Protein SpsA, Chain A"/>
    <property type="match status" value="1"/>
</dbReference>
<dbReference type="CDD" id="cd00761">
    <property type="entry name" value="Glyco_tranf_GTA_type"/>
    <property type="match status" value="1"/>
</dbReference>
<dbReference type="GO" id="GO:0016757">
    <property type="term" value="F:glycosyltransferase activity"/>
    <property type="evidence" value="ECO:0007669"/>
    <property type="project" value="UniProtKB-KW"/>
</dbReference>
<reference evidence="5 6" key="1">
    <citation type="submission" date="2024-02" db="EMBL/GenBank/DDBJ databases">
        <title>Winogradskyella poriferorum JCM 12885.</title>
        <authorList>
            <person name="Zhang D.-F."/>
            <person name="Fu Z.-Y."/>
        </authorList>
    </citation>
    <scope>NUCLEOTIDE SEQUENCE [LARGE SCALE GENOMIC DNA]</scope>
    <source>
        <strain evidence="5 6">JCM 12885</strain>
    </source>
</reference>
<dbReference type="InterPro" id="IPR029044">
    <property type="entry name" value="Nucleotide-diphossugar_trans"/>
</dbReference>
<name>A0ABU7WAI6_9FLAO</name>
<keyword evidence="3 5" id="KW-0808">Transferase</keyword>
<dbReference type="RefSeq" id="WP_331810878.1">
    <property type="nucleotide sequence ID" value="NZ_JAZHOU010000006.1"/>
</dbReference>
<evidence type="ECO:0000259" key="4">
    <source>
        <dbReference type="Pfam" id="PF00535"/>
    </source>
</evidence>
<evidence type="ECO:0000256" key="3">
    <source>
        <dbReference type="ARBA" id="ARBA00022679"/>
    </source>
</evidence>
<comment type="caution">
    <text evidence="5">The sequence shown here is derived from an EMBL/GenBank/DDBJ whole genome shotgun (WGS) entry which is preliminary data.</text>
</comment>
<evidence type="ECO:0000256" key="2">
    <source>
        <dbReference type="ARBA" id="ARBA00022676"/>
    </source>
</evidence>
<organism evidence="5 6">
    <name type="scientific">Winogradskyella poriferorum</name>
    <dbReference type="NCBI Taxonomy" id="307627"/>
    <lineage>
        <taxon>Bacteria</taxon>
        <taxon>Pseudomonadati</taxon>
        <taxon>Bacteroidota</taxon>
        <taxon>Flavobacteriia</taxon>
        <taxon>Flavobacteriales</taxon>
        <taxon>Flavobacteriaceae</taxon>
        <taxon>Winogradskyella</taxon>
    </lineage>
</organism>
<dbReference type="Proteomes" id="UP001356704">
    <property type="component" value="Unassembled WGS sequence"/>
</dbReference>
<dbReference type="EC" id="2.4.-.-" evidence="5"/>
<protein>
    <submittedName>
        <fullName evidence="5">Glycosyltransferase family A protein</fullName>
        <ecNumber evidence="5">2.4.-.-</ecNumber>
    </submittedName>
</protein>